<dbReference type="RefSeq" id="WP_157460590.1">
    <property type="nucleotide sequence ID" value="NZ_WQLB01000030.1"/>
</dbReference>
<accession>A0A7C9I0Q5</accession>
<dbReference type="InterPro" id="IPR019595">
    <property type="entry name" value="DUF2470"/>
</dbReference>
<feature type="domain" description="FAD-binding FR-type" evidence="1">
    <location>
        <begin position="99"/>
        <end position="197"/>
    </location>
</feature>
<organism evidence="2 3">
    <name type="scientific">Deinococcus arboris</name>
    <dbReference type="NCBI Taxonomy" id="2682977"/>
    <lineage>
        <taxon>Bacteria</taxon>
        <taxon>Thermotogati</taxon>
        <taxon>Deinococcota</taxon>
        <taxon>Deinococci</taxon>
        <taxon>Deinococcales</taxon>
        <taxon>Deinococcaceae</taxon>
        <taxon>Deinococcus</taxon>
    </lineage>
</organism>
<dbReference type="AlphaFoldDB" id="A0A7C9I0Q5"/>
<name>A0A7C9I0Q5_9DEIO</name>
<evidence type="ECO:0000313" key="2">
    <source>
        <dbReference type="EMBL" id="MVN88530.1"/>
    </source>
</evidence>
<reference evidence="2 3" key="1">
    <citation type="submission" date="2019-12" db="EMBL/GenBank/DDBJ databases">
        <title>Deinococcus sp. HMF7620 Genome sequencing and assembly.</title>
        <authorList>
            <person name="Kang H."/>
            <person name="Kim H."/>
            <person name="Joh K."/>
        </authorList>
    </citation>
    <scope>NUCLEOTIDE SEQUENCE [LARGE SCALE GENOMIC DNA]</scope>
    <source>
        <strain evidence="2 3">HMF7620</strain>
    </source>
</reference>
<dbReference type="EMBL" id="WQLB01000030">
    <property type="protein sequence ID" value="MVN88530.1"/>
    <property type="molecule type" value="Genomic_DNA"/>
</dbReference>
<dbReference type="Gene3D" id="3.40.50.80">
    <property type="entry name" value="Nucleotide-binding domain of ferredoxin-NADP reductase (FNR) module"/>
    <property type="match status" value="1"/>
</dbReference>
<dbReference type="PANTHER" id="PTHR30157">
    <property type="entry name" value="FERRIC REDUCTASE, NADPH-DEPENDENT"/>
    <property type="match status" value="1"/>
</dbReference>
<evidence type="ECO:0000259" key="1">
    <source>
        <dbReference type="PROSITE" id="PS51384"/>
    </source>
</evidence>
<dbReference type="InterPro" id="IPR039261">
    <property type="entry name" value="FNR_nucleotide-bd"/>
</dbReference>
<dbReference type="PANTHER" id="PTHR30157:SF0">
    <property type="entry name" value="NADPH-DEPENDENT FERRIC-CHELATE REDUCTASE"/>
    <property type="match status" value="1"/>
</dbReference>
<evidence type="ECO:0000313" key="3">
    <source>
        <dbReference type="Proteomes" id="UP000483286"/>
    </source>
</evidence>
<dbReference type="GO" id="GO:0016491">
    <property type="term" value="F:oxidoreductase activity"/>
    <property type="evidence" value="ECO:0007669"/>
    <property type="project" value="InterPro"/>
</dbReference>
<proteinExistence type="predicted"/>
<dbReference type="Gene3D" id="2.40.30.10">
    <property type="entry name" value="Translation factors"/>
    <property type="match status" value="1"/>
</dbReference>
<comment type="caution">
    <text evidence="2">The sequence shown here is derived from an EMBL/GenBank/DDBJ whole genome shotgun (WGS) entry which is preliminary data.</text>
</comment>
<dbReference type="PROSITE" id="PS51384">
    <property type="entry name" value="FAD_FR"/>
    <property type="match status" value="1"/>
</dbReference>
<gene>
    <name evidence="2" type="ORF">GO986_17465</name>
</gene>
<dbReference type="InterPro" id="IPR017938">
    <property type="entry name" value="Riboflavin_synthase-like_b-brl"/>
</dbReference>
<dbReference type="SUPFAM" id="SSF63380">
    <property type="entry name" value="Riboflavin synthase domain-like"/>
    <property type="match status" value="1"/>
</dbReference>
<dbReference type="Pfam" id="PF04954">
    <property type="entry name" value="SIP"/>
    <property type="match status" value="1"/>
</dbReference>
<dbReference type="InterPro" id="IPR007037">
    <property type="entry name" value="SIP_rossman_dom"/>
</dbReference>
<dbReference type="InterPro" id="IPR017927">
    <property type="entry name" value="FAD-bd_FR_type"/>
</dbReference>
<dbReference type="InterPro" id="IPR039374">
    <property type="entry name" value="SIP_fam"/>
</dbReference>
<dbReference type="CDD" id="cd06193">
    <property type="entry name" value="siderophore_interacting"/>
    <property type="match status" value="1"/>
</dbReference>
<dbReference type="Pfam" id="PF10615">
    <property type="entry name" value="DUF2470"/>
    <property type="match status" value="1"/>
</dbReference>
<dbReference type="Proteomes" id="UP000483286">
    <property type="component" value="Unassembled WGS sequence"/>
</dbReference>
<protein>
    <submittedName>
        <fullName evidence="2">DUF2470 domain-containing protein</fullName>
    </submittedName>
</protein>
<keyword evidence="3" id="KW-1185">Reference proteome</keyword>
<sequence length="318" mass="34807">MTTAARQPIVNDDMHDIITHVNEGHVPELLHCVKAYTPVQDATHVQMTAVYEDGMELEVTAPAGLSRHFVAYAVPGPAHEAIRGTVGEAMKKLGVKPDSRVAHWCLTENRALTAHFRRLTVNLGEDERADWRPGYACRFDVPGHEHGRPYTLRRVSGTTAEVDVYCHDNTLGSQWAEGLQPGETVTARGDYQEVTPDFSAGPALLLGDETALPTIAALLEGWADEHPVRVLLEVGDAADQRYLDDVHLPAGAHVSWLPRTGGSGTALREVLDALETPPAAVWGALEVSAAKALRKHLRTEYPDADVRVTGYWRVNEKN</sequence>